<dbReference type="GO" id="GO:0016874">
    <property type="term" value="F:ligase activity"/>
    <property type="evidence" value="ECO:0007669"/>
    <property type="project" value="UniProtKB-KW"/>
</dbReference>
<evidence type="ECO:0000313" key="5">
    <source>
        <dbReference type="Proteomes" id="UP000199584"/>
    </source>
</evidence>
<feature type="domain" description="Phosphoesterase HXTX" evidence="3">
    <location>
        <begin position="104"/>
        <end position="181"/>
    </location>
</feature>
<evidence type="ECO:0000259" key="3">
    <source>
        <dbReference type="Pfam" id="PF02834"/>
    </source>
</evidence>
<feature type="short sequence motif" description="HXTX 1" evidence="2">
    <location>
        <begin position="43"/>
        <end position="46"/>
    </location>
</feature>
<dbReference type="Proteomes" id="UP000199584">
    <property type="component" value="Unassembled WGS sequence"/>
</dbReference>
<dbReference type="EMBL" id="FOYM01000005">
    <property type="protein sequence ID" value="SFR00167.1"/>
    <property type="molecule type" value="Genomic_DNA"/>
</dbReference>
<dbReference type="EC" id="3.1.4.58" evidence="2"/>
<dbReference type="Pfam" id="PF02834">
    <property type="entry name" value="LigT_PEase"/>
    <property type="match status" value="2"/>
</dbReference>
<dbReference type="InterPro" id="IPR014051">
    <property type="entry name" value="Phosphoesterase_HXTX"/>
</dbReference>
<reference evidence="5" key="1">
    <citation type="submission" date="2016-10" db="EMBL/GenBank/DDBJ databases">
        <authorList>
            <person name="Varghese N."/>
            <person name="Submissions S."/>
        </authorList>
    </citation>
    <scope>NUCLEOTIDE SEQUENCE [LARGE SCALE GENOMIC DNA]</scope>
    <source>
        <strain evidence="5">DSM 3669</strain>
    </source>
</reference>
<evidence type="ECO:0000256" key="1">
    <source>
        <dbReference type="ARBA" id="ARBA00022801"/>
    </source>
</evidence>
<gene>
    <name evidence="4" type="ORF">SAMN05660706_10526</name>
</gene>
<keyword evidence="1 2" id="KW-0378">Hydrolase</keyword>
<dbReference type="PANTHER" id="PTHR35561:SF1">
    <property type="entry name" value="RNA 2',3'-CYCLIC PHOSPHODIESTERASE"/>
    <property type="match status" value="1"/>
</dbReference>
<evidence type="ECO:0000313" key="4">
    <source>
        <dbReference type="EMBL" id="SFR00167.1"/>
    </source>
</evidence>
<dbReference type="AlphaFoldDB" id="A0A1I6D4D0"/>
<feature type="domain" description="Phosphoesterase HXTX" evidence="3">
    <location>
        <begin position="11"/>
        <end position="94"/>
    </location>
</feature>
<sequence>MWQMRLFWAVNLPDDLKRKLSGLQSRLRETPANVKWVEQHNLHLTIRFLGDVDAGRVDEITRVAREAVAGLGGFSLQLSGLGFFPGPHKPRVVWVGVQGNLLKFRELYNRMETGMAKLGFSGDGKRFSPHLTLGRVRAPQANAELLSKAGDIAGEFGIIGEVKVAAVDLMESRLTRKGPVYTVLNTLYLSD</sequence>
<dbReference type="SUPFAM" id="SSF55144">
    <property type="entry name" value="LigT-like"/>
    <property type="match status" value="1"/>
</dbReference>
<proteinExistence type="inferred from homology"/>
<feature type="active site" description="Proton acceptor" evidence="2">
    <location>
        <position position="130"/>
    </location>
</feature>
<dbReference type="PANTHER" id="PTHR35561">
    <property type="entry name" value="RNA 2',3'-CYCLIC PHOSPHODIESTERASE"/>
    <property type="match status" value="1"/>
</dbReference>
<dbReference type="InterPro" id="IPR004175">
    <property type="entry name" value="RNA_CPDase"/>
</dbReference>
<organism evidence="4 5">
    <name type="scientific">Desulfoscipio geothermicus DSM 3669</name>
    <dbReference type="NCBI Taxonomy" id="1121426"/>
    <lineage>
        <taxon>Bacteria</taxon>
        <taxon>Bacillati</taxon>
        <taxon>Bacillota</taxon>
        <taxon>Clostridia</taxon>
        <taxon>Eubacteriales</taxon>
        <taxon>Desulfallaceae</taxon>
        <taxon>Desulfoscipio</taxon>
    </lineage>
</organism>
<feature type="short sequence motif" description="HXTX 2" evidence="2">
    <location>
        <begin position="130"/>
        <end position="133"/>
    </location>
</feature>
<accession>A0A1I6D4D0</accession>
<comment type="similarity">
    <text evidence="2">Belongs to the 2H phosphoesterase superfamily. ThpR family.</text>
</comment>
<protein>
    <recommendedName>
        <fullName evidence="2">RNA 2',3'-cyclic phosphodiesterase</fullName>
        <shortName evidence="2">RNA 2',3'-CPDase</shortName>
        <ecNumber evidence="2">3.1.4.58</ecNumber>
    </recommendedName>
</protein>
<dbReference type="NCBIfam" id="TIGR02258">
    <property type="entry name" value="2_5_ligase"/>
    <property type="match status" value="1"/>
</dbReference>
<evidence type="ECO:0000256" key="2">
    <source>
        <dbReference type="HAMAP-Rule" id="MF_01940"/>
    </source>
</evidence>
<comment type="function">
    <text evidence="2">Hydrolyzes RNA 2',3'-cyclic phosphodiester to an RNA 2'-phosphomonoester.</text>
</comment>
<dbReference type="HAMAP" id="MF_01940">
    <property type="entry name" value="RNA_CPDase"/>
    <property type="match status" value="1"/>
</dbReference>
<dbReference type="GO" id="GO:0008664">
    <property type="term" value="F:RNA 2',3'-cyclic 3'-phosphodiesterase activity"/>
    <property type="evidence" value="ECO:0007669"/>
    <property type="project" value="UniProtKB-EC"/>
</dbReference>
<comment type="catalytic activity">
    <reaction evidence="2">
        <text>a 3'-end 2',3'-cyclophospho-ribonucleotide-RNA + H2O = a 3'-end 2'-phospho-ribonucleotide-RNA + H(+)</text>
        <dbReference type="Rhea" id="RHEA:11828"/>
        <dbReference type="Rhea" id="RHEA-COMP:10464"/>
        <dbReference type="Rhea" id="RHEA-COMP:17353"/>
        <dbReference type="ChEBI" id="CHEBI:15377"/>
        <dbReference type="ChEBI" id="CHEBI:15378"/>
        <dbReference type="ChEBI" id="CHEBI:83064"/>
        <dbReference type="ChEBI" id="CHEBI:173113"/>
        <dbReference type="EC" id="3.1.4.58"/>
    </reaction>
</comment>
<dbReference type="GO" id="GO:0004113">
    <property type="term" value="F:2',3'-cyclic-nucleotide 3'-phosphodiesterase activity"/>
    <property type="evidence" value="ECO:0007669"/>
    <property type="project" value="InterPro"/>
</dbReference>
<name>A0A1I6D4D0_9FIRM</name>
<keyword evidence="5" id="KW-1185">Reference proteome</keyword>
<dbReference type="STRING" id="39060.SAMN05660706_10526"/>
<dbReference type="InterPro" id="IPR009097">
    <property type="entry name" value="Cyclic_Pdiesterase"/>
</dbReference>
<keyword evidence="4" id="KW-0436">Ligase</keyword>
<feature type="active site" description="Proton donor" evidence="2">
    <location>
        <position position="43"/>
    </location>
</feature>
<dbReference type="Gene3D" id="3.90.1140.10">
    <property type="entry name" value="Cyclic phosphodiesterase"/>
    <property type="match status" value="1"/>
</dbReference>